<dbReference type="PANTHER" id="PTHR10920:SF18">
    <property type="entry name" value="RRNA METHYLTRANSFERASE 2, MITOCHONDRIAL"/>
    <property type="match status" value="1"/>
</dbReference>
<dbReference type="Pfam" id="PF01728">
    <property type="entry name" value="FtsJ"/>
    <property type="match status" value="1"/>
</dbReference>
<evidence type="ECO:0000256" key="11">
    <source>
        <dbReference type="HAMAP-Rule" id="MF_01547"/>
    </source>
</evidence>
<evidence type="ECO:0000256" key="3">
    <source>
        <dbReference type="ARBA" id="ARBA00022679"/>
    </source>
</evidence>
<evidence type="ECO:0000313" key="15">
    <source>
        <dbReference type="EMBL" id="MBB3810179.1"/>
    </source>
</evidence>
<evidence type="ECO:0000256" key="10">
    <source>
        <dbReference type="ARBA" id="ARBA00048970"/>
    </source>
</evidence>
<protein>
    <recommendedName>
        <fullName evidence="7 11">Ribosomal RNA large subunit methyltransferase E</fullName>
        <ecNumber evidence="6 11">2.1.1.166</ecNumber>
    </recommendedName>
    <alternativeName>
        <fullName evidence="9 11">23S rRNA Um2552 methyltransferase</fullName>
    </alternativeName>
    <alternativeName>
        <fullName evidence="8 11">rRNA (uridine-2'-O-)-methyltransferase</fullName>
    </alternativeName>
</protein>
<organism evidence="15 16">
    <name type="scientific">Pseudochelatococcus contaminans</name>
    <dbReference type="NCBI Taxonomy" id="1538103"/>
    <lineage>
        <taxon>Bacteria</taxon>
        <taxon>Pseudomonadati</taxon>
        <taxon>Pseudomonadota</taxon>
        <taxon>Alphaproteobacteria</taxon>
        <taxon>Hyphomicrobiales</taxon>
        <taxon>Chelatococcaceae</taxon>
        <taxon>Pseudochelatococcus</taxon>
    </lineage>
</organism>
<dbReference type="PANTHER" id="PTHR10920">
    <property type="entry name" value="RIBOSOMAL RNA METHYLTRANSFERASE"/>
    <property type="match status" value="1"/>
</dbReference>
<dbReference type="Proteomes" id="UP000537592">
    <property type="component" value="Unassembled WGS sequence"/>
</dbReference>
<feature type="binding site" evidence="11">
    <location>
        <position position="113"/>
    </location>
    <ligand>
        <name>S-adenosyl-L-methionine</name>
        <dbReference type="ChEBI" id="CHEBI:59789"/>
    </ligand>
</feature>
<accession>A0A7W5Z556</accession>
<comment type="caution">
    <text evidence="15">The sequence shown here is derived from an EMBL/GenBank/DDBJ whole genome shotgun (WGS) entry which is preliminary data.</text>
</comment>
<evidence type="ECO:0000256" key="1">
    <source>
        <dbReference type="ARBA" id="ARBA00022552"/>
    </source>
</evidence>
<evidence type="ECO:0000256" key="8">
    <source>
        <dbReference type="ARBA" id="ARBA00041995"/>
    </source>
</evidence>
<keyword evidence="4 11" id="KW-0949">S-adenosyl-L-methionine</keyword>
<dbReference type="InterPro" id="IPR015507">
    <property type="entry name" value="rRNA-MeTfrase_E"/>
</dbReference>
<dbReference type="Gene3D" id="3.40.50.150">
    <property type="entry name" value="Vaccinia Virus protein VP39"/>
    <property type="match status" value="1"/>
</dbReference>
<dbReference type="EC" id="2.1.1.166" evidence="6 11"/>
<proteinExistence type="inferred from homology"/>
<evidence type="ECO:0000313" key="16">
    <source>
        <dbReference type="Proteomes" id="UP000537592"/>
    </source>
</evidence>
<evidence type="ECO:0000256" key="13">
    <source>
        <dbReference type="SAM" id="MobiDB-lite"/>
    </source>
</evidence>
<dbReference type="InterPro" id="IPR002877">
    <property type="entry name" value="RNA_MeTrfase_FtsJ_dom"/>
</dbReference>
<feature type="binding site" evidence="11">
    <location>
        <position position="153"/>
    </location>
    <ligand>
        <name>S-adenosyl-L-methionine</name>
        <dbReference type="ChEBI" id="CHEBI:59789"/>
    </ligand>
</feature>
<dbReference type="SUPFAM" id="SSF53335">
    <property type="entry name" value="S-adenosyl-L-methionine-dependent methyltransferases"/>
    <property type="match status" value="1"/>
</dbReference>
<dbReference type="GO" id="GO:0005737">
    <property type="term" value="C:cytoplasm"/>
    <property type="evidence" value="ECO:0007669"/>
    <property type="project" value="UniProtKB-SubCell"/>
</dbReference>
<name>A0A7W5Z556_9HYPH</name>
<keyword evidence="16" id="KW-1185">Reference proteome</keyword>
<dbReference type="EMBL" id="JACICC010000005">
    <property type="protein sequence ID" value="MBB3810179.1"/>
    <property type="molecule type" value="Genomic_DNA"/>
</dbReference>
<keyword evidence="3 11" id="KW-0808">Transferase</keyword>
<comment type="catalytic activity">
    <reaction evidence="10 11">
        <text>uridine(2552) in 23S rRNA + S-adenosyl-L-methionine = 2'-O-methyluridine(2552) in 23S rRNA + S-adenosyl-L-homocysteine + H(+)</text>
        <dbReference type="Rhea" id="RHEA:42720"/>
        <dbReference type="Rhea" id="RHEA-COMP:10202"/>
        <dbReference type="Rhea" id="RHEA-COMP:10203"/>
        <dbReference type="ChEBI" id="CHEBI:15378"/>
        <dbReference type="ChEBI" id="CHEBI:57856"/>
        <dbReference type="ChEBI" id="CHEBI:59789"/>
        <dbReference type="ChEBI" id="CHEBI:65315"/>
        <dbReference type="ChEBI" id="CHEBI:74478"/>
        <dbReference type="EC" id="2.1.1.166"/>
    </reaction>
</comment>
<evidence type="ECO:0000256" key="4">
    <source>
        <dbReference type="ARBA" id="ARBA00022691"/>
    </source>
</evidence>
<evidence type="ECO:0000256" key="6">
    <source>
        <dbReference type="ARBA" id="ARBA00038861"/>
    </source>
</evidence>
<dbReference type="InterPro" id="IPR029063">
    <property type="entry name" value="SAM-dependent_MTases_sf"/>
</dbReference>
<feature type="region of interest" description="Disordered" evidence="13">
    <location>
        <begin position="1"/>
        <end position="23"/>
    </location>
</feature>
<comment type="subcellular location">
    <subcellularLocation>
        <location evidence="11">Cytoplasm</location>
    </subcellularLocation>
</comment>
<reference evidence="15 16" key="1">
    <citation type="submission" date="2020-08" db="EMBL/GenBank/DDBJ databases">
        <title>Genomic Encyclopedia of Type Strains, Phase IV (KMG-IV): sequencing the most valuable type-strain genomes for metagenomic binning, comparative biology and taxonomic classification.</title>
        <authorList>
            <person name="Goeker M."/>
        </authorList>
    </citation>
    <scope>NUCLEOTIDE SEQUENCE [LARGE SCALE GENOMIC DNA]</scope>
    <source>
        <strain evidence="15 16">DSM 28760</strain>
    </source>
</reference>
<keyword evidence="1 11" id="KW-0698">rRNA processing</keyword>
<dbReference type="GO" id="GO:0008650">
    <property type="term" value="F:rRNA (uridine-2'-O-)-methyltransferase activity"/>
    <property type="evidence" value="ECO:0007669"/>
    <property type="project" value="UniProtKB-UniRule"/>
</dbReference>
<evidence type="ECO:0000256" key="7">
    <source>
        <dbReference type="ARBA" id="ARBA00041129"/>
    </source>
</evidence>
<evidence type="ECO:0000256" key="2">
    <source>
        <dbReference type="ARBA" id="ARBA00022603"/>
    </source>
</evidence>
<evidence type="ECO:0000256" key="9">
    <source>
        <dbReference type="ARBA" id="ARBA00042745"/>
    </source>
</evidence>
<dbReference type="HAMAP" id="MF_01547">
    <property type="entry name" value="RNA_methyltr_E"/>
    <property type="match status" value="1"/>
</dbReference>
<feature type="active site" description="Proton acceptor" evidence="11 12">
    <location>
        <position position="193"/>
    </location>
</feature>
<dbReference type="InterPro" id="IPR050082">
    <property type="entry name" value="RNA_methyltr_RlmE"/>
</dbReference>
<dbReference type="AlphaFoldDB" id="A0A7W5Z556"/>
<gene>
    <name evidence="11" type="primary">rlmE</name>
    <name evidence="11" type="synonym">ftsJ</name>
    <name evidence="11" type="synonym">rrmJ</name>
    <name evidence="15" type="ORF">FHS81_002275</name>
</gene>
<comment type="similarity">
    <text evidence="11">Belongs to the class I-like SAM-binding methyltransferase superfamily. RNA methyltransferase RlmE family.</text>
</comment>
<evidence type="ECO:0000259" key="14">
    <source>
        <dbReference type="Pfam" id="PF01728"/>
    </source>
</evidence>
<evidence type="ECO:0000256" key="12">
    <source>
        <dbReference type="PIRSR" id="PIRSR005461-1"/>
    </source>
</evidence>
<feature type="domain" description="Ribosomal RNA methyltransferase FtsJ" evidence="14">
    <location>
        <begin position="58"/>
        <end position="236"/>
    </location>
</feature>
<feature type="binding site" evidence="11">
    <location>
        <position position="90"/>
    </location>
    <ligand>
        <name>S-adenosyl-L-methionine</name>
        <dbReference type="ChEBI" id="CHEBI:59789"/>
    </ligand>
</feature>
<comment type="function">
    <text evidence="5 11">Specifically methylates the uridine in position 2552 of 23S rRNA at the 2'-O position of the ribose in the fully assembled 50S ribosomal subunit.</text>
</comment>
<evidence type="ECO:0000256" key="5">
    <source>
        <dbReference type="ARBA" id="ARBA00037569"/>
    </source>
</evidence>
<dbReference type="PIRSF" id="PIRSF005461">
    <property type="entry name" value="23S_rRNA_mtase"/>
    <property type="match status" value="1"/>
</dbReference>
<keyword evidence="11" id="KW-0963">Cytoplasm</keyword>
<feature type="binding site" evidence="11">
    <location>
        <position position="92"/>
    </location>
    <ligand>
        <name>S-adenosyl-L-methionine</name>
        <dbReference type="ChEBI" id="CHEBI:59789"/>
    </ligand>
</feature>
<keyword evidence="2 11" id="KW-0489">Methyltransferase</keyword>
<sequence length="258" mass="27250">MSASGKGKSGSGKGTSSSGARSLKVRVKTAAKRSVASARWLERQLNDPYVARARREGYRSRAAFKLIEIDEKFGLLKPGQRIVDLGAAPGGWSQVAAKKVGIETGKGRVVGIDLLEIEPMPGIDFIQLDFLAPEAPARLIELLGGPANVVLSDMAANATGHKKTDHLRIMGLAETALDFARQVLAPGGIFLAKVLQGGTEGSLLNDMKRDFAVVRHVKPAASRSDSSELYVLAIGYRGKAAETDVADADAPDEDASDA</sequence>
<feature type="binding site" evidence="11">
    <location>
        <position position="129"/>
    </location>
    <ligand>
        <name>S-adenosyl-L-methionine</name>
        <dbReference type="ChEBI" id="CHEBI:59789"/>
    </ligand>
</feature>